<dbReference type="InterPro" id="IPR023198">
    <property type="entry name" value="PGP-like_dom2"/>
</dbReference>
<dbReference type="OrthoDB" id="40579at2759"/>
<organism evidence="9 10">
    <name type="scientific">Sitophilus oryzae</name>
    <name type="common">Rice weevil</name>
    <name type="synonym">Curculio oryzae</name>
    <dbReference type="NCBI Taxonomy" id="7048"/>
    <lineage>
        <taxon>Eukaryota</taxon>
        <taxon>Metazoa</taxon>
        <taxon>Ecdysozoa</taxon>
        <taxon>Arthropoda</taxon>
        <taxon>Hexapoda</taxon>
        <taxon>Insecta</taxon>
        <taxon>Pterygota</taxon>
        <taxon>Neoptera</taxon>
        <taxon>Endopterygota</taxon>
        <taxon>Coleoptera</taxon>
        <taxon>Polyphaga</taxon>
        <taxon>Cucujiformia</taxon>
        <taxon>Curculionidae</taxon>
        <taxon>Dryophthorinae</taxon>
        <taxon>Sitophilus</taxon>
    </lineage>
</organism>
<dbReference type="GO" id="GO:0046872">
    <property type="term" value="F:metal ion binding"/>
    <property type="evidence" value="ECO:0007669"/>
    <property type="project" value="UniProtKB-KW"/>
</dbReference>
<dbReference type="PANTHER" id="PTHR18901">
    <property type="entry name" value="2-DEOXYGLUCOSE-6-PHOSPHATE PHOSPHATASE 2"/>
    <property type="match status" value="1"/>
</dbReference>
<evidence type="ECO:0000313" key="10">
    <source>
        <dbReference type="RefSeq" id="XP_030750340.1"/>
    </source>
</evidence>
<evidence type="ECO:0000256" key="5">
    <source>
        <dbReference type="ARBA" id="ARBA00022842"/>
    </source>
</evidence>
<keyword evidence="9" id="KW-1185">Reference proteome</keyword>
<dbReference type="PANTHER" id="PTHR18901:SF38">
    <property type="entry name" value="PSEUDOURIDINE-5'-PHOSPHATASE"/>
    <property type="match status" value="1"/>
</dbReference>
<reference evidence="10" key="1">
    <citation type="submission" date="2025-08" db="UniProtKB">
        <authorList>
            <consortium name="RefSeq"/>
        </authorList>
    </citation>
    <scope>IDENTIFICATION</scope>
    <source>
        <tissue evidence="10">Gonads</tissue>
    </source>
</reference>
<keyword evidence="3" id="KW-0479">Metal-binding</keyword>
<dbReference type="SFLD" id="SFLDG01129">
    <property type="entry name" value="C1.5:_HAD__Beta-PGM__Phosphata"/>
    <property type="match status" value="1"/>
</dbReference>
<dbReference type="SUPFAM" id="SSF56784">
    <property type="entry name" value="HAD-like"/>
    <property type="match status" value="1"/>
</dbReference>
<evidence type="ECO:0000313" key="9">
    <source>
        <dbReference type="Proteomes" id="UP000504635"/>
    </source>
</evidence>
<evidence type="ECO:0000256" key="6">
    <source>
        <dbReference type="ARBA" id="ARBA00052504"/>
    </source>
</evidence>
<name>A0A6J2XHE0_SITOR</name>
<accession>A0A6J2XHE0</accession>
<dbReference type="FunFam" id="3.40.50.1000:FF:000055">
    <property type="entry name" value="Haloacid dehalogenase-like hydrolase family protein"/>
    <property type="match status" value="1"/>
</dbReference>
<gene>
    <name evidence="10" type="primary">LOC115878110</name>
</gene>
<evidence type="ECO:0000256" key="8">
    <source>
        <dbReference type="ARBA" id="ARBA00083904"/>
    </source>
</evidence>
<dbReference type="SFLD" id="SFLDS00003">
    <property type="entry name" value="Haloacid_Dehalogenase"/>
    <property type="match status" value="1"/>
</dbReference>
<dbReference type="SFLD" id="SFLDG01135">
    <property type="entry name" value="C1.5.6:_HAD__Beta-PGM__Phospha"/>
    <property type="match status" value="1"/>
</dbReference>
<evidence type="ECO:0000256" key="3">
    <source>
        <dbReference type="ARBA" id="ARBA00022723"/>
    </source>
</evidence>
<comment type="catalytic activity">
    <reaction evidence="6">
        <text>psi-UMP + H2O = pseudouridine + phosphate</text>
        <dbReference type="Rhea" id="RHEA:10944"/>
        <dbReference type="ChEBI" id="CHEBI:15377"/>
        <dbReference type="ChEBI" id="CHEBI:17802"/>
        <dbReference type="ChEBI" id="CHEBI:43474"/>
        <dbReference type="ChEBI" id="CHEBI:58380"/>
        <dbReference type="EC" id="3.1.3.96"/>
    </reaction>
</comment>
<dbReference type="GO" id="GO:1990738">
    <property type="term" value="F:pseudouridine 5'-phosphatase activity"/>
    <property type="evidence" value="ECO:0007669"/>
    <property type="project" value="UniProtKB-EC"/>
</dbReference>
<dbReference type="AlphaFoldDB" id="A0A6J2XHE0"/>
<protein>
    <recommendedName>
        <fullName evidence="7">pseudouridine 5'-phosphatase</fullName>
        <ecNumber evidence="7">3.1.3.96</ecNumber>
    </recommendedName>
    <alternativeName>
        <fullName evidence="8">Pseudouridine-5'-monophosphatase</fullName>
    </alternativeName>
</protein>
<dbReference type="InterPro" id="IPR036412">
    <property type="entry name" value="HAD-like_sf"/>
</dbReference>
<keyword evidence="4" id="KW-0378">Hydrolase</keyword>
<dbReference type="InterPro" id="IPR006439">
    <property type="entry name" value="HAD-SF_hydro_IA"/>
</dbReference>
<evidence type="ECO:0000256" key="2">
    <source>
        <dbReference type="ARBA" id="ARBA00006171"/>
    </source>
</evidence>
<dbReference type="Proteomes" id="UP000504635">
    <property type="component" value="Unplaced"/>
</dbReference>
<dbReference type="RefSeq" id="XP_030750340.1">
    <property type="nucleotide sequence ID" value="XM_030894480.1"/>
</dbReference>
<dbReference type="InterPro" id="IPR023214">
    <property type="entry name" value="HAD_sf"/>
</dbReference>
<dbReference type="NCBIfam" id="TIGR01509">
    <property type="entry name" value="HAD-SF-IA-v3"/>
    <property type="match status" value="1"/>
</dbReference>
<dbReference type="GeneID" id="115878110"/>
<sequence>MSKYKQISHVIFDMDGVLLDTEPLYTKAFQNLVGRHGKTFTFDLKLKSMGSHRLEAAKMIIEELDLPMTPVEFDTLIEEQYQLLMNDTEIFPGAKKLVHHLSSNKIPISVATSSSIDSFELKTKKHKEFFKLFDHVVCGGTDPEVKQGKPSPDIFLISASRFPDAPKPEKCLVVEDSPNGVQAAISAGMQVVMIPDHYVPEERRRDATLVVSSLDLIPLEKFGLPSLK</sequence>
<dbReference type="Gene3D" id="1.10.150.240">
    <property type="entry name" value="Putative phosphatase, domain 2"/>
    <property type="match status" value="1"/>
</dbReference>
<keyword evidence="5" id="KW-0460">Magnesium</keyword>
<evidence type="ECO:0000256" key="7">
    <source>
        <dbReference type="ARBA" id="ARBA00066578"/>
    </source>
</evidence>
<comment type="similarity">
    <text evidence="2">Belongs to the HAD-like hydrolase superfamily. CbbY/CbbZ/Gph/YieH family.</text>
</comment>
<evidence type="ECO:0000256" key="1">
    <source>
        <dbReference type="ARBA" id="ARBA00001946"/>
    </source>
</evidence>
<evidence type="ECO:0000256" key="4">
    <source>
        <dbReference type="ARBA" id="ARBA00022801"/>
    </source>
</evidence>
<dbReference type="Gene3D" id="3.40.50.1000">
    <property type="entry name" value="HAD superfamily/HAD-like"/>
    <property type="match status" value="1"/>
</dbReference>
<comment type="cofactor">
    <cofactor evidence="1">
        <name>Mg(2+)</name>
        <dbReference type="ChEBI" id="CHEBI:18420"/>
    </cofactor>
</comment>
<dbReference type="Pfam" id="PF00702">
    <property type="entry name" value="Hydrolase"/>
    <property type="match status" value="1"/>
</dbReference>
<proteinExistence type="inferred from homology"/>
<dbReference type="EC" id="3.1.3.96" evidence="7"/>
<dbReference type="FunFam" id="1.10.150.240:FF:000001">
    <property type="entry name" value="Haloacid dehalogenase-like hydrolase domain"/>
    <property type="match status" value="1"/>
</dbReference>